<evidence type="ECO:0000259" key="3">
    <source>
        <dbReference type="Pfam" id="PF18133"/>
    </source>
</evidence>
<dbReference type="GO" id="GO:0005737">
    <property type="term" value="C:cytoplasm"/>
    <property type="evidence" value="ECO:0007669"/>
    <property type="project" value="TreeGrafter"/>
</dbReference>
<dbReference type="GO" id="GO:0002098">
    <property type="term" value="P:tRNA wobble uridine modification"/>
    <property type="evidence" value="ECO:0007669"/>
    <property type="project" value="TreeGrafter"/>
</dbReference>
<gene>
    <name evidence="4" type="primary">mnmE_2</name>
    <name evidence="4" type="ORF">NCTC11190_02134</name>
</gene>
<dbReference type="SUPFAM" id="SSF52540">
    <property type="entry name" value="P-loop containing nucleoside triphosphate hydrolases"/>
    <property type="match status" value="1"/>
</dbReference>
<evidence type="ECO:0000259" key="2">
    <source>
        <dbReference type="Pfam" id="PF18128"/>
    </source>
</evidence>
<dbReference type="AlphaFoldDB" id="A0A379MU20"/>
<protein>
    <submittedName>
        <fullName evidence="4">tRNA modification GTPase MnmE</fullName>
        <ecNumber evidence="4">3.6.-.-</ecNumber>
    </submittedName>
</protein>
<dbReference type="GO" id="GO:0030488">
    <property type="term" value="P:tRNA methylation"/>
    <property type="evidence" value="ECO:0007669"/>
    <property type="project" value="TreeGrafter"/>
</dbReference>
<dbReference type="InterPro" id="IPR006073">
    <property type="entry name" value="GTP-bd"/>
</dbReference>
<feature type="domain" description="G" evidence="1">
    <location>
        <begin position="9"/>
        <end position="119"/>
    </location>
</feature>
<organism evidence="4 5">
    <name type="scientific">Rikenella microfusus</name>
    <dbReference type="NCBI Taxonomy" id="28139"/>
    <lineage>
        <taxon>Bacteria</taxon>
        <taxon>Pseudomonadati</taxon>
        <taxon>Bacteroidota</taxon>
        <taxon>Bacteroidia</taxon>
        <taxon>Bacteroidales</taxon>
        <taxon>Rikenellaceae</taxon>
        <taxon>Rikenella</taxon>
    </lineage>
</organism>
<dbReference type="EC" id="3.6.-.-" evidence="4"/>
<dbReference type="GO" id="GO:0016787">
    <property type="term" value="F:hydrolase activity"/>
    <property type="evidence" value="ECO:0007669"/>
    <property type="project" value="UniProtKB-KW"/>
</dbReference>
<feature type="domain" description="Hydrogen maturase F dimerization" evidence="2">
    <location>
        <begin position="156"/>
        <end position="250"/>
    </location>
</feature>
<evidence type="ECO:0000313" key="5">
    <source>
        <dbReference type="Proteomes" id="UP000255233"/>
    </source>
</evidence>
<dbReference type="STRING" id="880526.GCA_000427365_01684"/>
<dbReference type="InterPro" id="IPR040644">
    <property type="entry name" value="HydF_tetramer"/>
</dbReference>
<evidence type="ECO:0000259" key="1">
    <source>
        <dbReference type="Pfam" id="PF01926"/>
    </source>
</evidence>
<dbReference type="Gene3D" id="3.40.50.11420">
    <property type="match status" value="1"/>
</dbReference>
<keyword evidence="4" id="KW-0378">Hydrolase</keyword>
<dbReference type="Pfam" id="PF18128">
    <property type="entry name" value="HydF_dimer"/>
    <property type="match status" value="1"/>
</dbReference>
<dbReference type="InterPro" id="IPR041606">
    <property type="entry name" value="HydF_dimer"/>
</dbReference>
<dbReference type="PRINTS" id="PR00326">
    <property type="entry name" value="GTP1OBG"/>
</dbReference>
<proteinExistence type="predicted"/>
<dbReference type="NCBIfam" id="TIGR00231">
    <property type="entry name" value="small_GTP"/>
    <property type="match status" value="1"/>
</dbReference>
<dbReference type="OrthoDB" id="9811338at2"/>
<feature type="domain" description="Hydrogen maturase F tetramerization" evidence="3">
    <location>
        <begin position="255"/>
        <end position="366"/>
    </location>
</feature>
<name>A0A379MU20_9BACT</name>
<dbReference type="InterPro" id="IPR005225">
    <property type="entry name" value="Small_GTP-bd"/>
</dbReference>
<dbReference type="PANTHER" id="PTHR42714:SF6">
    <property type="entry name" value="TRANSLATION INITIATION FACTOR IF-2"/>
    <property type="match status" value="1"/>
</dbReference>
<dbReference type="Gene3D" id="3.40.50.11410">
    <property type="match status" value="1"/>
</dbReference>
<dbReference type="CDD" id="cd00880">
    <property type="entry name" value="Era_like"/>
    <property type="match status" value="1"/>
</dbReference>
<accession>A0A379MU20</accession>
<dbReference type="GO" id="GO:0005525">
    <property type="term" value="F:GTP binding"/>
    <property type="evidence" value="ECO:0007669"/>
    <property type="project" value="InterPro"/>
</dbReference>
<dbReference type="PANTHER" id="PTHR42714">
    <property type="entry name" value="TRNA MODIFICATION GTPASE GTPBP3"/>
    <property type="match status" value="1"/>
</dbReference>
<dbReference type="Pfam" id="PF01926">
    <property type="entry name" value="MMR_HSR1"/>
    <property type="match status" value="1"/>
</dbReference>
<keyword evidence="5" id="KW-1185">Reference proteome</keyword>
<sequence>MGKESSPHIGIYGVANAGKSTLLNRLTGQQSAIVSPQAGTTADPVRRSFEIAGYGPVVFIDTAGIDDTASELGRLRVRKTWQTLTEVDLAIVLLVGSEPSPAERHLLDTVRANDVPALVLPERAANLSTDEILRRVRESMPESSQSVPPFFGERPIAAGDVLVFVCPIDSAAPAGRLILPQVQALRAALDARAVAVTVQPPQLPEALEMYAPRLVVTDSQAFREVVAMVGKHRPRTEVTSFSVLLAEQKGDKAVYTEGLKAVDVLKPGDRVLIIENCSHQATCDDIGRAKIPGWLREYTGVGDLRFTFVSGRDPLPAELYAVPGYFALAVQCGGCVSTRRMIQSRIHAARRSGVPITNYGMLIRKLQVRG</sequence>
<dbReference type="RefSeq" id="WP_037291769.1">
    <property type="nucleotide sequence ID" value="NZ_UGVL01000001.1"/>
</dbReference>
<dbReference type="Gene3D" id="3.40.50.300">
    <property type="entry name" value="P-loop containing nucleotide triphosphate hydrolases"/>
    <property type="match status" value="1"/>
</dbReference>
<dbReference type="Proteomes" id="UP000255233">
    <property type="component" value="Unassembled WGS sequence"/>
</dbReference>
<evidence type="ECO:0000313" key="4">
    <source>
        <dbReference type="EMBL" id="SUE34896.1"/>
    </source>
</evidence>
<dbReference type="InterPro" id="IPR027417">
    <property type="entry name" value="P-loop_NTPase"/>
</dbReference>
<dbReference type="EMBL" id="UGVL01000001">
    <property type="protein sequence ID" value="SUE34896.1"/>
    <property type="molecule type" value="Genomic_DNA"/>
</dbReference>
<reference evidence="4 5" key="1">
    <citation type="submission" date="2018-06" db="EMBL/GenBank/DDBJ databases">
        <authorList>
            <consortium name="Pathogen Informatics"/>
            <person name="Doyle S."/>
        </authorList>
    </citation>
    <scope>NUCLEOTIDE SEQUENCE [LARGE SCALE GENOMIC DNA]</scope>
    <source>
        <strain evidence="4 5">NCTC11190</strain>
    </source>
</reference>
<dbReference type="Pfam" id="PF18133">
    <property type="entry name" value="HydF_tetramer"/>
    <property type="match status" value="1"/>
</dbReference>